<organism evidence="2 3">
    <name type="scientific">Roseisalinus antarcticus</name>
    <dbReference type="NCBI Taxonomy" id="254357"/>
    <lineage>
        <taxon>Bacteria</taxon>
        <taxon>Pseudomonadati</taxon>
        <taxon>Pseudomonadota</taxon>
        <taxon>Alphaproteobacteria</taxon>
        <taxon>Rhodobacterales</taxon>
        <taxon>Roseobacteraceae</taxon>
        <taxon>Roseisalinus</taxon>
    </lineage>
</organism>
<dbReference type="SUPFAM" id="SSF52218">
    <property type="entry name" value="Flavoproteins"/>
    <property type="match status" value="1"/>
</dbReference>
<dbReference type="Proteomes" id="UP000193900">
    <property type="component" value="Unassembled WGS sequence"/>
</dbReference>
<dbReference type="PANTHER" id="PTHR30543:SF21">
    <property type="entry name" value="NAD(P)H-DEPENDENT FMN REDUCTASE LOT6"/>
    <property type="match status" value="1"/>
</dbReference>
<evidence type="ECO:0000259" key="1">
    <source>
        <dbReference type="Pfam" id="PF03358"/>
    </source>
</evidence>
<dbReference type="InterPro" id="IPR029039">
    <property type="entry name" value="Flavoprotein-like_sf"/>
</dbReference>
<protein>
    <submittedName>
        <fullName evidence="2">FMN-dependent NADPH-azoreductase</fullName>
        <ecNumber evidence="2">1.7.-.-</ecNumber>
    </submittedName>
</protein>
<dbReference type="OrthoDB" id="9812295at2"/>
<proteinExistence type="predicted"/>
<accession>A0A1Y5SN31</accession>
<dbReference type="PANTHER" id="PTHR30543">
    <property type="entry name" value="CHROMATE REDUCTASE"/>
    <property type="match status" value="1"/>
</dbReference>
<feature type="domain" description="NADPH-dependent FMN reductase-like" evidence="1">
    <location>
        <begin position="3"/>
        <end position="144"/>
    </location>
</feature>
<name>A0A1Y5SN31_9RHOB</name>
<dbReference type="GO" id="GO:0010181">
    <property type="term" value="F:FMN binding"/>
    <property type="evidence" value="ECO:0007669"/>
    <property type="project" value="TreeGrafter"/>
</dbReference>
<sequence length="177" mass="19144">MTTLLGIAGALRAESTNRKLVREAVRLFAPDDFIEADLRLPLFDGDLQKASGIPPSVQTLADQIASASAVVISTPEYNKALSGVLKNALDWVSRTKGAPWRDKPVAMMSAADGRAGGERSQYSLRLCMIPFRPRLLPGPEVMIADSSNAFDQDGRLTNERSLAGLQELMDQLKAMAT</sequence>
<dbReference type="Pfam" id="PF03358">
    <property type="entry name" value="FMN_red"/>
    <property type="match status" value="1"/>
</dbReference>
<dbReference type="InterPro" id="IPR005025">
    <property type="entry name" value="FMN_Rdtase-like_dom"/>
</dbReference>
<dbReference type="Gene3D" id="3.40.50.360">
    <property type="match status" value="1"/>
</dbReference>
<dbReference type="GO" id="GO:0005829">
    <property type="term" value="C:cytosol"/>
    <property type="evidence" value="ECO:0007669"/>
    <property type="project" value="TreeGrafter"/>
</dbReference>
<keyword evidence="2" id="KW-0560">Oxidoreductase</keyword>
<reference evidence="2 3" key="1">
    <citation type="submission" date="2017-03" db="EMBL/GenBank/DDBJ databases">
        <authorList>
            <person name="Afonso C.L."/>
            <person name="Miller P.J."/>
            <person name="Scott M.A."/>
            <person name="Spackman E."/>
            <person name="Goraichik I."/>
            <person name="Dimitrov K.M."/>
            <person name="Suarez D.L."/>
            <person name="Swayne D.E."/>
        </authorList>
    </citation>
    <scope>NUCLEOTIDE SEQUENCE [LARGE SCALE GENOMIC DNA]</scope>
    <source>
        <strain evidence="2 3">CECT 7023</strain>
    </source>
</reference>
<evidence type="ECO:0000313" key="3">
    <source>
        <dbReference type="Proteomes" id="UP000193900"/>
    </source>
</evidence>
<dbReference type="GO" id="GO:0016491">
    <property type="term" value="F:oxidoreductase activity"/>
    <property type="evidence" value="ECO:0007669"/>
    <property type="project" value="UniProtKB-KW"/>
</dbReference>
<evidence type="ECO:0000313" key="2">
    <source>
        <dbReference type="EMBL" id="SLN44166.1"/>
    </source>
</evidence>
<gene>
    <name evidence="2" type="primary">azr_2</name>
    <name evidence="2" type="ORF">ROA7023_01811</name>
</gene>
<dbReference type="AlphaFoldDB" id="A0A1Y5SN31"/>
<dbReference type="RefSeq" id="WP_085878673.1">
    <property type="nucleotide sequence ID" value="NZ_FWFZ01000007.1"/>
</dbReference>
<keyword evidence="3" id="KW-1185">Reference proteome</keyword>
<dbReference type="EC" id="1.7.-.-" evidence="2"/>
<dbReference type="InterPro" id="IPR050712">
    <property type="entry name" value="NAD(P)H-dep_reductase"/>
</dbReference>
<dbReference type="EMBL" id="FWFZ01000007">
    <property type="protein sequence ID" value="SLN44166.1"/>
    <property type="molecule type" value="Genomic_DNA"/>
</dbReference>